<evidence type="ECO:0000259" key="1">
    <source>
        <dbReference type="Pfam" id="PF13358"/>
    </source>
</evidence>
<name>T1ARD7_9ZZZZ</name>
<dbReference type="Gene3D" id="3.30.420.10">
    <property type="entry name" value="Ribonuclease H-like superfamily/Ribonuclease H"/>
    <property type="match status" value="1"/>
</dbReference>
<accession>T1ARD7</accession>
<dbReference type="Pfam" id="PF13358">
    <property type="entry name" value="DDE_3"/>
    <property type="match status" value="1"/>
</dbReference>
<dbReference type="EMBL" id="AUZX01007522">
    <property type="protein sequence ID" value="EQD59093.1"/>
    <property type="molecule type" value="Genomic_DNA"/>
</dbReference>
<feature type="domain" description="Tc1-like transposase DDE" evidence="1">
    <location>
        <begin position="2"/>
        <end position="92"/>
    </location>
</feature>
<sequence>MEERHRSLEFVKWLELVDGYYSGDYKITIILDNHSVYTSRETMKYLSSRPWRFHFVFTSTHASWLNIIEMFFSKMARSMLRGIRVDSKDELKEECWDIYGNSTMSSLCSHGNGKWMRCLEV</sequence>
<evidence type="ECO:0000313" key="2">
    <source>
        <dbReference type="EMBL" id="EQD59093.1"/>
    </source>
</evidence>
<dbReference type="InterPro" id="IPR036397">
    <property type="entry name" value="RNaseH_sf"/>
</dbReference>
<dbReference type="AlphaFoldDB" id="T1ARD7"/>
<dbReference type="GO" id="GO:0003676">
    <property type="term" value="F:nucleic acid binding"/>
    <property type="evidence" value="ECO:0007669"/>
    <property type="project" value="InterPro"/>
</dbReference>
<dbReference type="InterPro" id="IPR038717">
    <property type="entry name" value="Tc1-like_DDE_dom"/>
</dbReference>
<reference evidence="2" key="2">
    <citation type="journal article" date="2014" name="ISME J.">
        <title>Microbial stratification in low pH oxic and suboxic macroscopic growths along an acid mine drainage.</title>
        <authorList>
            <person name="Mendez-Garcia C."/>
            <person name="Mesa V."/>
            <person name="Sprenger R.R."/>
            <person name="Richter M."/>
            <person name="Diez M.S."/>
            <person name="Solano J."/>
            <person name="Bargiela R."/>
            <person name="Golyshina O.V."/>
            <person name="Manteca A."/>
            <person name="Ramos J.L."/>
            <person name="Gallego J.R."/>
            <person name="Llorente I."/>
            <person name="Martins Dos Santos V.A."/>
            <person name="Jensen O.N."/>
            <person name="Pelaez A.I."/>
            <person name="Sanchez J."/>
            <person name="Ferrer M."/>
        </authorList>
    </citation>
    <scope>NUCLEOTIDE SEQUENCE</scope>
</reference>
<comment type="caution">
    <text evidence="2">The sequence shown here is derived from an EMBL/GenBank/DDBJ whole genome shotgun (WGS) entry which is preliminary data.</text>
</comment>
<proteinExistence type="predicted"/>
<gene>
    <name evidence="2" type="ORF">B1A_10552</name>
</gene>
<protein>
    <submittedName>
        <fullName evidence="2">Transposase</fullName>
    </submittedName>
</protein>
<organism evidence="2">
    <name type="scientific">mine drainage metagenome</name>
    <dbReference type="NCBI Taxonomy" id="410659"/>
    <lineage>
        <taxon>unclassified sequences</taxon>
        <taxon>metagenomes</taxon>
        <taxon>ecological metagenomes</taxon>
    </lineage>
</organism>
<reference evidence="2" key="1">
    <citation type="submission" date="2013-08" db="EMBL/GenBank/DDBJ databases">
        <authorList>
            <person name="Mendez C."/>
            <person name="Richter M."/>
            <person name="Ferrer M."/>
            <person name="Sanchez J."/>
        </authorList>
    </citation>
    <scope>NUCLEOTIDE SEQUENCE</scope>
</reference>